<dbReference type="PANTHER" id="PTHR11533">
    <property type="entry name" value="PROTEASE M1 ZINC METALLOPROTEASE"/>
    <property type="match status" value="1"/>
</dbReference>
<dbReference type="GO" id="GO:0043171">
    <property type="term" value="P:peptide catabolic process"/>
    <property type="evidence" value="ECO:0007669"/>
    <property type="project" value="TreeGrafter"/>
</dbReference>
<dbReference type="InterPro" id="IPR024571">
    <property type="entry name" value="ERAP1-like_C_dom"/>
</dbReference>
<dbReference type="GO" id="GO:0016020">
    <property type="term" value="C:membrane"/>
    <property type="evidence" value="ECO:0007669"/>
    <property type="project" value="TreeGrafter"/>
</dbReference>
<dbReference type="EMBL" id="KQ964514">
    <property type="protein sequence ID" value="KXN70063.1"/>
    <property type="molecule type" value="Genomic_DNA"/>
</dbReference>
<keyword evidence="4" id="KW-1185">Reference proteome</keyword>
<sequence length="331" mass="37352">MFRVQYPADNLKKLGELISKKEVLSSVDRVALVSDTGYLAQAGYVPTTNLLELLLNFHDEEEYVVWREISSQLSSLASVWYEQPKEVLDLLKKYRLNLFSGIANKLGWEAKSTDKPSTPMLRALAIANAGRAGDANIVAEAKDRFKRYVEGDKSAISSDLTSAVYSIVLSHGGTDEYETIKKLYLETTATDQKFIALDALGSTPHPELIQETLEFAISDSVRSQDSFRIFVYCGANSKGRRATWNFTKSNWDLLQTKFGQSLFTMSRIIKSSTSELSQHSDIEDIEQFFNGKDTKSFNMSLKQSLENISVNSNWLSRDAENVRKWLEAHKI</sequence>
<dbReference type="InterPro" id="IPR050344">
    <property type="entry name" value="Peptidase_M1_aminopeptidases"/>
</dbReference>
<dbReference type="STRING" id="796925.A0A137P4Y4"/>
<proteinExistence type="inferred from homology"/>
<gene>
    <name evidence="3" type="ORF">CONCODRAFT_70994</name>
</gene>
<protein>
    <recommendedName>
        <fullName evidence="2">ERAP1-like C-terminal domain-containing protein</fullName>
    </recommendedName>
</protein>
<dbReference type="Pfam" id="PF11838">
    <property type="entry name" value="ERAP1_C"/>
    <property type="match status" value="1"/>
</dbReference>
<comment type="similarity">
    <text evidence="1">Belongs to the peptidase M1 family.</text>
</comment>
<evidence type="ECO:0000313" key="3">
    <source>
        <dbReference type="EMBL" id="KXN70063.1"/>
    </source>
</evidence>
<dbReference type="GO" id="GO:0006508">
    <property type="term" value="P:proteolysis"/>
    <property type="evidence" value="ECO:0007669"/>
    <property type="project" value="TreeGrafter"/>
</dbReference>
<dbReference type="GO" id="GO:0070006">
    <property type="term" value="F:metalloaminopeptidase activity"/>
    <property type="evidence" value="ECO:0007669"/>
    <property type="project" value="TreeGrafter"/>
</dbReference>
<dbReference type="OMA" id="KRFHAYI"/>
<evidence type="ECO:0000256" key="1">
    <source>
        <dbReference type="ARBA" id="ARBA00010136"/>
    </source>
</evidence>
<dbReference type="OrthoDB" id="10031169at2759"/>
<dbReference type="GO" id="GO:0005615">
    <property type="term" value="C:extracellular space"/>
    <property type="evidence" value="ECO:0007669"/>
    <property type="project" value="TreeGrafter"/>
</dbReference>
<dbReference type="Gene3D" id="1.25.50.20">
    <property type="match status" value="1"/>
</dbReference>
<accession>A0A137P4Y4</accession>
<evidence type="ECO:0000313" key="4">
    <source>
        <dbReference type="Proteomes" id="UP000070444"/>
    </source>
</evidence>
<dbReference type="AlphaFoldDB" id="A0A137P4Y4"/>
<dbReference type="FunFam" id="1.25.50.20:FF:000002">
    <property type="entry name" value="Aminopeptidase"/>
    <property type="match status" value="1"/>
</dbReference>
<dbReference type="GO" id="GO:0042277">
    <property type="term" value="F:peptide binding"/>
    <property type="evidence" value="ECO:0007669"/>
    <property type="project" value="TreeGrafter"/>
</dbReference>
<name>A0A137P4Y4_CONC2</name>
<dbReference type="Proteomes" id="UP000070444">
    <property type="component" value="Unassembled WGS sequence"/>
</dbReference>
<dbReference type="GO" id="GO:0005737">
    <property type="term" value="C:cytoplasm"/>
    <property type="evidence" value="ECO:0007669"/>
    <property type="project" value="TreeGrafter"/>
</dbReference>
<organism evidence="3 4">
    <name type="scientific">Conidiobolus coronatus (strain ATCC 28846 / CBS 209.66 / NRRL 28638)</name>
    <name type="common">Delacroixia coronata</name>
    <dbReference type="NCBI Taxonomy" id="796925"/>
    <lineage>
        <taxon>Eukaryota</taxon>
        <taxon>Fungi</taxon>
        <taxon>Fungi incertae sedis</taxon>
        <taxon>Zoopagomycota</taxon>
        <taxon>Entomophthoromycotina</taxon>
        <taxon>Entomophthoromycetes</taxon>
        <taxon>Entomophthorales</taxon>
        <taxon>Ancylistaceae</taxon>
        <taxon>Conidiobolus</taxon>
    </lineage>
</organism>
<evidence type="ECO:0000259" key="2">
    <source>
        <dbReference type="Pfam" id="PF11838"/>
    </source>
</evidence>
<dbReference type="GO" id="GO:0008270">
    <property type="term" value="F:zinc ion binding"/>
    <property type="evidence" value="ECO:0007669"/>
    <property type="project" value="TreeGrafter"/>
</dbReference>
<dbReference type="PANTHER" id="PTHR11533:SF174">
    <property type="entry name" value="PUROMYCIN-SENSITIVE AMINOPEPTIDASE-RELATED"/>
    <property type="match status" value="1"/>
</dbReference>
<reference evidence="3 4" key="1">
    <citation type="journal article" date="2015" name="Genome Biol. Evol.">
        <title>Phylogenomic analyses indicate that early fungi evolved digesting cell walls of algal ancestors of land plants.</title>
        <authorList>
            <person name="Chang Y."/>
            <person name="Wang S."/>
            <person name="Sekimoto S."/>
            <person name="Aerts A.L."/>
            <person name="Choi C."/>
            <person name="Clum A."/>
            <person name="LaButti K.M."/>
            <person name="Lindquist E.A."/>
            <person name="Yee Ngan C."/>
            <person name="Ohm R.A."/>
            <person name="Salamov A.A."/>
            <person name="Grigoriev I.V."/>
            <person name="Spatafora J.W."/>
            <person name="Berbee M.L."/>
        </authorList>
    </citation>
    <scope>NUCLEOTIDE SEQUENCE [LARGE SCALE GENOMIC DNA]</scope>
    <source>
        <strain evidence="3 4">NRRL 28638</strain>
    </source>
</reference>
<feature type="domain" description="ERAP1-like C-terminal" evidence="2">
    <location>
        <begin position="2"/>
        <end position="308"/>
    </location>
</feature>